<evidence type="ECO:0000256" key="7">
    <source>
        <dbReference type="ARBA" id="ARBA00022771"/>
    </source>
</evidence>
<dbReference type="InterPro" id="IPR017907">
    <property type="entry name" value="Znf_RING_CS"/>
</dbReference>
<keyword evidence="7 9" id="KW-0863">Zinc-finger</keyword>
<dbReference type="PANTHER" id="PTHR12622">
    <property type="entry name" value="DELTEX-RELATED"/>
    <property type="match status" value="1"/>
</dbReference>
<evidence type="ECO:0000313" key="14">
    <source>
        <dbReference type="Proteomes" id="UP001217089"/>
    </source>
</evidence>
<feature type="domain" description="RING-type" evidence="11">
    <location>
        <begin position="1801"/>
        <end position="1838"/>
    </location>
</feature>
<evidence type="ECO:0000256" key="10">
    <source>
        <dbReference type="SAM" id="MobiDB-lite"/>
    </source>
</evidence>
<feature type="compositionally biased region" description="Polar residues" evidence="10">
    <location>
        <begin position="1242"/>
        <end position="1264"/>
    </location>
</feature>
<gene>
    <name evidence="13" type="ORF">KUTeg_002524</name>
</gene>
<dbReference type="PROSITE" id="PS00518">
    <property type="entry name" value="ZF_RING_1"/>
    <property type="match status" value="1"/>
</dbReference>
<comment type="similarity">
    <text evidence="3">Belongs to the Deltex family.</text>
</comment>
<dbReference type="SUPFAM" id="SSF52949">
    <property type="entry name" value="Macro domain-like"/>
    <property type="match status" value="2"/>
</dbReference>
<protein>
    <recommendedName>
        <fullName evidence="4">RING-type E3 ubiquitin transferase</fullName>
        <ecNumber evidence="4">2.3.2.27</ecNumber>
    </recommendedName>
</protein>
<dbReference type="EC" id="2.3.2.27" evidence="4"/>
<dbReference type="InterPro" id="IPR001841">
    <property type="entry name" value="Znf_RING"/>
</dbReference>
<evidence type="ECO:0000256" key="6">
    <source>
        <dbReference type="ARBA" id="ARBA00022723"/>
    </source>
</evidence>
<dbReference type="InterPro" id="IPR013083">
    <property type="entry name" value="Znf_RING/FYVE/PHD"/>
</dbReference>
<feature type="compositionally biased region" description="Polar residues" evidence="10">
    <location>
        <begin position="1555"/>
        <end position="1574"/>
    </location>
</feature>
<keyword evidence="6" id="KW-0479">Metal-binding</keyword>
<feature type="domain" description="Macro" evidence="12">
    <location>
        <begin position="1577"/>
        <end position="1771"/>
    </location>
</feature>
<feature type="compositionally biased region" description="Polar residues" evidence="10">
    <location>
        <begin position="22"/>
        <end position="48"/>
    </location>
</feature>
<feature type="region of interest" description="Disordered" evidence="10">
    <location>
        <begin position="1242"/>
        <end position="1279"/>
    </location>
</feature>
<feature type="domain" description="Macro" evidence="12">
    <location>
        <begin position="828"/>
        <end position="1013"/>
    </location>
</feature>
<dbReference type="Proteomes" id="UP001217089">
    <property type="component" value="Unassembled WGS sequence"/>
</dbReference>
<comment type="pathway">
    <text evidence="2">Protein modification; protein ubiquitination.</text>
</comment>
<dbReference type="InterPro" id="IPR039396">
    <property type="entry name" value="Deltex_C"/>
</dbReference>
<feature type="region of interest" description="Disordered" evidence="10">
    <location>
        <begin position="1532"/>
        <end position="1580"/>
    </location>
</feature>
<name>A0ABQ9FY51_TEGGR</name>
<evidence type="ECO:0000256" key="2">
    <source>
        <dbReference type="ARBA" id="ARBA00004906"/>
    </source>
</evidence>
<dbReference type="PROSITE" id="PS51154">
    <property type="entry name" value="MACRO"/>
    <property type="match status" value="2"/>
</dbReference>
<dbReference type="SMART" id="SM00184">
    <property type="entry name" value="RING"/>
    <property type="match status" value="1"/>
</dbReference>
<dbReference type="InterPro" id="IPR002589">
    <property type="entry name" value="Macro_dom"/>
</dbReference>
<dbReference type="Pfam" id="PF13923">
    <property type="entry name" value="zf-C3HC4_2"/>
    <property type="match status" value="1"/>
</dbReference>
<proteinExistence type="inferred from homology"/>
<dbReference type="EMBL" id="JARBDR010000141">
    <property type="protein sequence ID" value="KAJ8320937.1"/>
    <property type="molecule type" value="Genomic_DNA"/>
</dbReference>
<keyword evidence="14" id="KW-1185">Reference proteome</keyword>
<evidence type="ECO:0000256" key="1">
    <source>
        <dbReference type="ARBA" id="ARBA00000900"/>
    </source>
</evidence>
<evidence type="ECO:0000256" key="4">
    <source>
        <dbReference type="ARBA" id="ARBA00012483"/>
    </source>
</evidence>
<dbReference type="Pfam" id="PF01661">
    <property type="entry name" value="Macro"/>
    <property type="match status" value="2"/>
</dbReference>
<evidence type="ECO:0000313" key="13">
    <source>
        <dbReference type="EMBL" id="KAJ8320937.1"/>
    </source>
</evidence>
<dbReference type="Gene3D" id="3.30.390.130">
    <property type="match status" value="1"/>
</dbReference>
<dbReference type="InterPro" id="IPR039398">
    <property type="entry name" value="Deltex_fam"/>
</dbReference>
<feature type="compositionally biased region" description="Polar residues" evidence="10">
    <location>
        <begin position="485"/>
        <end position="497"/>
    </location>
</feature>
<feature type="region of interest" description="Disordered" evidence="10">
    <location>
        <begin position="1"/>
        <end position="92"/>
    </location>
</feature>
<evidence type="ECO:0000256" key="9">
    <source>
        <dbReference type="PROSITE-ProRule" id="PRU00175"/>
    </source>
</evidence>
<dbReference type="CDD" id="cd02907">
    <property type="entry name" value="Macro_Af1521_BAL-like"/>
    <property type="match status" value="1"/>
</dbReference>
<dbReference type="InterPro" id="IPR039399">
    <property type="entry name" value="Deltex_C_sf"/>
</dbReference>
<dbReference type="Pfam" id="PF18102">
    <property type="entry name" value="DTC"/>
    <property type="match status" value="1"/>
</dbReference>
<organism evidence="13 14">
    <name type="scientific">Tegillarca granosa</name>
    <name type="common">Malaysian cockle</name>
    <name type="synonym">Anadara granosa</name>
    <dbReference type="NCBI Taxonomy" id="220873"/>
    <lineage>
        <taxon>Eukaryota</taxon>
        <taxon>Metazoa</taxon>
        <taxon>Spiralia</taxon>
        <taxon>Lophotrochozoa</taxon>
        <taxon>Mollusca</taxon>
        <taxon>Bivalvia</taxon>
        <taxon>Autobranchia</taxon>
        <taxon>Pteriomorphia</taxon>
        <taxon>Arcoida</taxon>
        <taxon>Arcoidea</taxon>
        <taxon>Arcidae</taxon>
        <taxon>Tegillarca</taxon>
    </lineage>
</organism>
<keyword evidence="5" id="KW-0808">Transferase</keyword>
<comment type="catalytic activity">
    <reaction evidence="1">
        <text>S-ubiquitinyl-[E2 ubiquitin-conjugating enzyme]-L-cysteine + [acceptor protein]-L-lysine = [E2 ubiquitin-conjugating enzyme]-L-cysteine + N(6)-ubiquitinyl-[acceptor protein]-L-lysine.</text>
        <dbReference type="EC" id="2.3.2.27"/>
    </reaction>
</comment>
<keyword evidence="8" id="KW-0862">Zinc</keyword>
<dbReference type="Gene3D" id="3.30.40.10">
    <property type="entry name" value="Zinc/RING finger domain, C3HC4 (zinc finger)"/>
    <property type="match status" value="1"/>
</dbReference>
<dbReference type="PROSITE" id="PS50089">
    <property type="entry name" value="ZF_RING_2"/>
    <property type="match status" value="1"/>
</dbReference>
<feature type="region of interest" description="Disordered" evidence="10">
    <location>
        <begin position="474"/>
        <end position="497"/>
    </location>
</feature>
<sequence length="1985" mass="225352">MTEETYNLDKSVKGDKYEGLLSQPQPQGVFNPTDNNNRGTLEGTTIQSKGKDSSALEGVTDPSSVKKKDTLQGAAAPNDEMDGDSSELPTVPGVNVKESETLNLQKVWTRYRVKISLTNFRNEPHLLHNINASEILSPPIMQFLYHCLKKKAETKLKDSFDAYDAYLSDEEMHIICDHDPFKVKRIEMENDFLLSIANCLEIDKLFEASKVNFPSSTMEKIYTKISIENPEKEYHGRVALYQGLSGIVIWVVGFREIVGKVKVELSDLGENLQQGNRSVETLNQVTKLLEYPCDVAKAKDLGIQDYFGQFKFDVKYEEQKIVITGKEKEVTEGRKVLDNFFQDIVTKQVPFPYLCTLDSNEVLNFCTKKVEEQKQYCLLEMKEKNSITVTAASQDIELIINIIKSCVIEERVFKADPRWKFYNSEQFKNIQAKSKGKLSKVNLSGGEPEVLFVYTQDLNEIIQNELERFPALQSSEHKKMPSLGNGKSTGTLGTASRNKTNESLYSRKNGITVKVEMPNVTLNYVNEYMSTDLTEIHDDTGVIIDCTKEQNCIHLNGFDPGIKEAEKKISNLQDKITVCEYVTDKKKYQMLIKPSDNGKFQRSAEKEYRCKIDIADGYMVDKQQKYRDHGCWMGDNMSIQHVEGSITNIEADIVLCPVKSGLKPKKAGQQIFDAYKFQLAKLTDNLRGSKASNSNIKTYKYILKAMNDIYPFKCVGLILLEGGMGATEGDIQLFKNIFIEAIKEGYITVAIPLKKGKSKTFNYCVKGIARSLLELRRISSSQREILPFYLHVYLTTDDDKTTQCLHEMLQEELKEKKFHELDLQFLQEREENEDSVSPISLEIVQGNLTDDHLLKEVGMIVNSVDEKLSFSGGISSRILKHAGSSLKDQCPKELSYGEVVTTSGGFLPCKICHGVLLPIWLNRESIAVKVLKCVVLKSMEMAEKERCTQIAFPALGTGNLGYPYHVVSEVMISSVEKYGREHPNTCIQKVKIVVWKDDQKTLKALESCQIRRDCFLNNPVFIELTPGIDTETVWLEAIRDDYYPVKIQLFQKSAIRYEETKVVVYITDSSKHQSQPTYQDADINYTYNLIKDQYEISIAYQDRNFEHLIEKCLNFTSENRLLSIAFDVVAKDVLPQEEFVKLAQTLKKIVLNHTIEKVDKVKIYLDVEENILDLCCKADHASESWLSLEKYRNLFNTKVNWSKKICDMRQCLKKAVKISVASEKFDNGKTAMNCLQNMVNKKRQQTGATNSEVSSEFKSGTANLGAQAEPTPSKPNMMLSVDSKSLKEKTRSFVGEDHAERSIDKTELICKVTAEVNPGFLKLDDEALKKIQDEINSKWNVELVIDREKRSMKLEGCNFEDVKKVNSYLENKVEEMNKSEYKRTDSIGSDFTGVDILKITRSEFDTLMYFWGDEYMIAHKDVKISYDSDQKVFVQCDQTESENLKMEINREIEKIRKMTDTETIFEKSQIEKAKSCLQTLQSEFKEVYFFLDEDKLILHAVGDYNYTLKQTISHRAKLLTGQIKETKRGRRFAAGEDISVGQNDGHSGQDEYRSMPSSLPSHDSMRSSTRGQNRSTDEKKKFTTKEGIDIYVYSESILQLDVDCIVNAANERLGHGAGVAAVIARGAGYKLEEEGKEYIEQYGPIPVGECCHTTAGKLPYKYVIHTVGPRWNNSMAFKEQEQCKKELQSAIESCFYEADFLRMKSIGVPSVSAAVSGMKTPMDSCCHAMLDGIWSIINRGTRKKNWKLDLWIVTTDQDAIHTFEKMLNTKTGSKLTNTNPDFGSSKVENQKTDDNTLDEDCCICMDKITDPKWLPCKHVFCTDCIDQQFKFKPACPQCGAVHGIVTGDQPPGSMSRIKQNFSLPGYPECKTIAITYTFSSGYQTEEHPNPGKFYSGIERTGFLPDNEKGRLVAKLLRVAFDRRLVFTIGRSRTTGQEGVITWNDIHHKTRTHGGQQSFGYPDDTYLDRVLDELAAKGVTKDSLNK</sequence>
<comment type="caution">
    <text evidence="13">The sequence shown here is derived from an EMBL/GenBank/DDBJ whole genome shotgun (WGS) entry which is preliminary data.</text>
</comment>
<evidence type="ECO:0000256" key="3">
    <source>
        <dbReference type="ARBA" id="ARBA00009413"/>
    </source>
</evidence>
<evidence type="ECO:0000259" key="12">
    <source>
        <dbReference type="PROSITE" id="PS51154"/>
    </source>
</evidence>
<dbReference type="CDD" id="cd09633">
    <property type="entry name" value="Deltex_C"/>
    <property type="match status" value="1"/>
</dbReference>
<reference evidence="13 14" key="1">
    <citation type="submission" date="2022-12" db="EMBL/GenBank/DDBJ databases">
        <title>Chromosome-level genome of Tegillarca granosa.</title>
        <authorList>
            <person name="Kim J."/>
        </authorList>
    </citation>
    <scope>NUCLEOTIDE SEQUENCE [LARGE SCALE GENOMIC DNA]</scope>
    <source>
        <strain evidence="13">Teg-2019</strain>
        <tissue evidence="13">Adductor muscle</tissue>
    </source>
</reference>
<evidence type="ECO:0000256" key="8">
    <source>
        <dbReference type="ARBA" id="ARBA00022833"/>
    </source>
</evidence>
<evidence type="ECO:0000256" key="5">
    <source>
        <dbReference type="ARBA" id="ARBA00022679"/>
    </source>
</evidence>
<evidence type="ECO:0000259" key="11">
    <source>
        <dbReference type="PROSITE" id="PS50089"/>
    </source>
</evidence>
<dbReference type="Gene3D" id="3.40.220.10">
    <property type="entry name" value="Leucine Aminopeptidase, subunit E, domain 1"/>
    <property type="match status" value="2"/>
</dbReference>
<dbReference type="SUPFAM" id="SSF57850">
    <property type="entry name" value="RING/U-box"/>
    <property type="match status" value="1"/>
</dbReference>
<accession>A0ABQ9FY51</accession>
<dbReference type="InterPro" id="IPR043472">
    <property type="entry name" value="Macro_dom-like"/>
</dbReference>
<dbReference type="SMART" id="SM00506">
    <property type="entry name" value="A1pp"/>
    <property type="match status" value="2"/>
</dbReference>